<dbReference type="EMBL" id="JABXBU010000030">
    <property type="protein sequence ID" value="KAF8785784.1"/>
    <property type="molecule type" value="Genomic_DNA"/>
</dbReference>
<feature type="compositionally biased region" description="Basic and acidic residues" evidence="1">
    <location>
        <begin position="88"/>
        <end position="99"/>
    </location>
</feature>
<name>A0A8T0F3M8_ARGBR</name>
<feature type="region of interest" description="Disordered" evidence="1">
    <location>
        <begin position="1"/>
        <end position="34"/>
    </location>
</feature>
<feature type="compositionally biased region" description="Basic and acidic residues" evidence="1">
    <location>
        <begin position="22"/>
        <end position="31"/>
    </location>
</feature>
<evidence type="ECO:0000313" key="3">
    <source>
        <dbReference type="Proteomes" id="UP000807504"/>
    </source>
</evidence>
<accession>A0A8T0F3M8</accession>
<gene>
    <name evidence="2" type="ORF">HNY73_011289</name>
</gene>
<feature type="compositionally biased region" description="Polar residues" evidence="1">
    <location>
        <begin position="510"/>
        <end position="522"/>
    </location>
</feature>
<feature type="compositionally biased region" description="Polar residues" evidence="1">
    <location>
        <begin position="66"/>
        <end position="87"/>
    </location>
</feature>
<feature type="region of interest" description="Disordered" evidence="1">
    <location>
        <begin position="66"/>
        <end position="99"/>
    </location>
</feature>
<feature type="region of interest" description="Disordered" evidence="1">
    <location>
        <begin position="495"/>
        <end position="532"/>
    </location>
</feature>
<feature type="region of interest" description="Disordered" evidence="1">
    <location>
        <begin position="682"/>
        <end position="701"/>
    </location>
</feature>
<organism evidence="2 3">
    <name type="scientific">Argiope bruennichi</name>
    <name type="common">Wasp spider</name>
    <name type="synonym">Aranea bruennichi</name>
    <dbReference type="NCBI Taxonomy" id="94029"/>
    <lineage>
        <taxon>Eukaryota</taxon>
        <taxon>Metazoa</taxon>
        <taxon>Ecdysozoa</taxon>
        <taxon>Arthropoda</taxon>
        <taxon>Chelicerata</taxon>
        <taxon>Arachnida</taxon>
        <taxon>Araneae</taxon>
        <taxon>Araneomorphae</taxon>
        <taxon>Entelegynae</taxon>
        <taxon>Araneoidea</taxon>
        <taxon>Araneidae</taxon>
        <taxon>Argiope</taxon>
    </lineage>
</organism>
<reference evidence="2" key="1">
    <citation type="journal article" date="2020" name="bioRxiv">
        <title>Chromosome-level reference genome of the European wasp spider Argiope bruennichi: a resource for studies on range expansion and evolutionary adaptation.</title>
        <authorList>
            <person name="Sheffer M.M."/>
            <person name="Hoppe A."/>
            <person name="Krehenwinkel H."/>
            <person name="Uhl G."/>
            <person name="Kuss A.W."/>
            <person name="Jensen L."/>
            <person name="Jensen C."/>
            <person name="Gillespie R.G."/>
            <person name="Hoff K.J."/>
            <person name="Prost S."/>
        </authorList>
    </citation>
    <scope>NUCLEOTIDE SEQUENCE</scope>
</reference>
<evidence type="ECO:0000256" key="1">
    <source>
        <dbReference type="SAM" id="MobiDB-lite"/>
    </source>
</evidence>
<dbReference type="Proteomes" id="UP000807504">
    <property type="component" value="Unassembled WGS sequence"/>
</dbReference>
<feature type="compositionally biased region" description="Basic and acidic residues" evidence="1">
    <location>
        <begin position="555"/>
        <end position="588"/>
    </location>
</feature>
<keyword evidence="3" id="KW-1185">Reference proteome</keyword>
<proteinExistence type="predicted"/>
<feature type="region of interest" description="Disordered" evidence="1">
    <location>
        <begin position="381"/>
        <end position="454"/>
    </location>
</feature>
<evidence type="ECO:0000313" key="2">
    <source>
        <dbReference type="EMBL" id="KAF8785784.1"/>
    </source>
</evidence>
<comment type="caution">
    <text evidence="2">The sequence shown here is derived from an EMBL/GenBank/DDBJ whole genome shotgun (WGS) entry which is preliminary data.</text>
</comment>
<sequence length="847" mass="95987">MEGSIPKNSERSSNSIDKLKRRREDRDDILENKNVPVLKNIKKIATTKTVSQSVVSLDTVLDPPNACSSMSTEKNNLNPNHSTNEISSEPRNKNKLDTAHGDTTKEEIKVKGLKTYIKTEKTVSQSVDSLETFFFPPYEGSSASTYNNILASAYYVAENTGDNMGLKKEKITSQKEKNFATKEERKIKTESVDSFETVPDPQNKCYSESTSNNYVYTGQYTNEMFSVSSNLNNLEFSHDVAENNGVKVELHSDLFQSSNMHEQLRVERRKKRTKRKQRYYTGKSKTRKSRTGLRKDTIESDEKCTSNREYSNGMHIDQSIVYNTNALTFVHLNFLIQNVLKAVQKDATKGKIKVKGLERKIKKEETVSQYVGSLETVPVPQNECSSMSTKKNNRNADHYTKKKSSGSTNLNNLDSHHHIAENTGNKIHLHSDVSKSSLLKKSIKPKSRTPKMNESLSNIISKLKRRVEEIDDALETEIFPALNKMKIIATEKIVSQSVDSSETVPDPPNECSSESRNKNNLYPNLHTGEGSSASTYNNILASAYYVAENTGDNIELKKEKSTPQKGKKDATKEERKVKGLERKIKTESVDSSETVPDPQNKCYSESTSNNYLYTGQYTNEMFSVSSNLNNLEFSHDVAENNGVKVELHSDLFQSSNMHEQRRVERRNKRTKRKQSYYYGKRKTRKRGRGLRKGTTKSDEKCASNIEHSRNIHIDQNIDSNTNAFFADRLNFLFQKVLKTVLNVLDPPHECSSGAAKNVLNPGHDTNEISSTLTNKNNLDSVYEVVENTGDKIQLHSELTQSSLLENDLSQSSLLIPKESERLSNIISKLKRRLEENDDDLETKFFPA</sequence>
<protein>
    <submittedName>
        <fullName evidence="2">Uncharacterized protein</fullName>
    </submittedName>
</protein>
<reference evidence="2" key="2">
    <citation type="submission" date="2020-06" db="EMBL/GenBank/DDBJ databases">
        <authorList>
            <person name="Sheffer M."/>
        </authorList>
    </citation>
    <scope>NUCLEOTIDE SEQUENCE</scope>
</reference>
<feature type="compositionally biased region" description="Basic residues" evidence="1">
    <location>
        <begin position="682"/>
        <end position="694"/>
    </location>
</feature>
<feature type="compositionally biased region" description="Basic residues" evidence="1">
    <location>
        <begin position="267"/>
        <end position="292"/>
    </location>
</feature>
<feature type="region of interest" description="Disordered" evidence="1">
    <location>
        <begin position="264"/>
        <end position="300"/>
    </location>
</feature>
<dbReference type="AlphaFoldDB" id="A0A8T0F3M8"/>
<feature type="region of interest" description="Disordered" evidence="1">
    <location>
        <begin position="555"/>
        <end position="607"/>
    </location>
</feature>